<dbReference type="EMBL" id="GBRH01242547">
    <property type="protein sequence ID" value="JAD55348.1"/>
    <property type="molecule type" value="Transcribed_RNA"/>
</dbReference>
<organism evidence="1">
    <name type="scientific">Arundo donax</name>
    <name type="common">Giant reed</name>
    <name type="synonym">Donax arundinaceus</name>
    <dbReference type="NCBI Taxonomy" id="35708"/>
    <lineage>
        <taxon>Eukaryota</taxon>
        <taxon>Viridiplantae</taxon>
        <taxon>Streptophyta</taxon>
        <taxon>Embryophyta</taxon>
        <taxon>Tracheophyta</taxon>
        <taxon>Spermatophyta</taxon>
        <taxon>Magnoliopsida</taxon>
        <taxon>Liliopsida</taxon>
        <taxon>Poales</taxon>
        <taxon>Poaceae</taxon>
        <taxon>PACMAD clade</taxon>
        <taxon>Arundinoideae</taxon>
        <taxon>Arundineae</taxon>
        <taxon>Arundo</taxon>
    </lineage>
</organism>
<evidence type="ECO:0000313" key="1">
    <source>
        <dbReference type="EMBL" id="JAD55348.1"/>
    </source>
</evidence>
<sequence length="11" mass="1360">MGTRTLGRRRR</sequence>
<proteinExistence type="predicted"/>
<name>A0A0A9AZM4_ARUDO</name>
<accession>A0A0A9AZM4</accession>
<protein>
    <submittedName>
        <fullName evidence="1">Uncharacterized protein</fullName>
    </submittedName>
</protein>
<reference evidence="1" key="1">
    <citation type="submission" date="2014-09" db="EMBL/GenBank/DDBJ databases">
        <authorList>
            <person name="Magalhaes I.L.F."/>
            <person name="Oliveira U."/>
            <person name="Santos F.R."/>
            <person name="Vidigal T.H.D.A."/>
            <person name="Brescovit A.D."/>
            <person name="Santos A.J."/>
        </authorList>
    </citation>
    <scope>NUCLEOTIDE SEQUENCE</scope>
    <source>
        <tissue evidence="1">Shoot tissue taken approximately 20 cm above the soil surface</tissue>
    </source>
</reference>
<reference evidence="1" key="2">
    <citation type="journal article" date="2015" name="Data Brief">
        <title>Shoot transcriptome of the giant reed, Arundo donax.</title>
        <authorList>
            <person name="Barrero R.A."/>
            <person name="Guerrero F.D."/>
            <person name="Moolhuijzen P."/>
            <person name="Goolsby J.A."/>
            <person name="Tidwell J."/>
            <person name="Bellgard S.E."/>
            <person name="Bellgard M.I."/>
        </authorList>
    </citation>
    <scope>NUCLEOTIDE SEQUENCE</scope>
    <source>
        <tissue evidence="1">Shoot tissue taken approximately 20 cm above the soil surface</tissue>
    </source>
</reference>